<dbReference type="STRING" id="7897.ENSLACP00000012876"/>
<dbReference type="Pfam" id="PF13445">
    <property type="entry name" value="zf-RING_UBOX"/>
    <property type="match status" value="1"/>
</dbReference>
<evidence type="ECO:0000256" key="3">
    <source>
        <dbReference type="ARBA" id="ARBA00022771"/>
    </source>
</evidence>
<dbReference type="InterPro" id="IPR051051">
    <property type="entry name" value="E3_ubiq-ligase_TRIM/RNF"/>
</dbReference>
<sequence length="543" mass="61885">MAAAAPFPAELEEELTCSICLNIYKNPILLSCGHNFCKDCIEQLWESQAAMGTYSCPECRTKFRERPPLQKSLKLCNVIERLLSTQVVQKEDTVYCTFCMATPLPAIKTCLQCETSFCQVHLRKHNKSVDHTLVDPNSCLEGRKCPEHKEIIRYYCTDDAACLCVTCCLAGEHQKHNIKTVTEVAQKKKEKIDSSLLKLLHQTKDIEQTLQQLQEHLKSKDVAALAEREKIITLFSVIKRLLETAEKKTLDAIDTERKRVVNKTTNEITELEMKKDNILHKMEEMKVLRDISDPTDFLEESKHIAGEKDEDYRDENGGDGNDSDDSEEETEGLIKENLEEQTISLIKHTMNGLVEMLYVVQVKTGFILQDSTLLFDTNTAQSNVILSDCLKKATYSDDEQKYPENARRFLTFEQVMCSQSFSSGRHFWEFELSAEGDWSVGLAYNSIERDGDSSIIGENSVSWCLDYNDDGLKAIFDCDRMDLKMENEAPQKAGVYLDYEAGVLSFYNLTKTLTCLHTFTCTFTEPVYPVCYVYNHACIKIKG</sequence>
<feature type="domain" description="B box-type" evidence="10">
    <location>
        <begin position="140"/>
        <end position="181"/>
    </location>
</feature>
<dbReference type="EMBL" id="AFYH01162386">
    <property type="status" value="NOT_ANNOTATED_CDS"/>
    <property type="molecule type" value="Genomic_DNA"/>
</dbReference>
<dbReference type="CDD" id="cd12891">
    <property type="entry name" value="SPRY_PRY_C-I_2"/>
    <property type="match status" value="1"/>
</dbReference>
<dbReference type="CDD" id="cd19769">
    <property type="entry name" value="Bbox2_TRIM16-like"/>
    <property type="match status" value="1"/>
</dbReference>
<evidence type="ECO:0000259" key="9">
    <source>
        <dbReference type="PROSITE" id="PS50089"/>
    </source>
</evidence>
<dbReference type="Proteomes" id="UP000008672">
    <property type="component" value="Unassembled WGS sequence"/>
</dbReference>
<dbReference type="InterPro" id="IPR003879">
    <property type="entry name" value="Butyrophylin_SPRY"/>
</dbReference>
<dbReference type="SUPFAM" id="SSF57845">
    <property type="entry name" value="B-box zinc-binding domain"/>
    <property type="match status" value="1"/>
</dbReference>
<dbReference type="InterPro" id="IPR003877">
    <property type="entry name" value="SPRY_dom"/>
</dbReference>
<dbReference type="PANTHER" id="PTHR25465">
    <property type="entry name" value="B-BOX DOMAIN CONTAINING"/>
    <property type="match status" value="1"/>
</dbReference>
<evidence type="ECO:0000256" key="1">
    <source>
        <dbReference type="ARBA" id="ARBA00022588"/>
    </source>
</evidence>
<dbReference type="SMART" id="SM00589">
    <property type="entry name" value="PRY"/>
    <property type="match status" value="1"/>
</dbReference>
<evidence type="ECO:0000256" key="5">
    <source>
        <dbReference type="ARBA" id="ARBA00022859"/>
    </source>
</evidence>
<evidence type="ECO:0000256" key="7">
    <source>
        <dbReference type="SAM" id="Coils"/>
    </source>
</evidence>
<dbReference type="InterPro" id="IPR013320">
    <property type="entry name" value="ConA-like_dom_sf"/>
</dbReference>
<dbReference type="Gene3D" id="3.30.40.10">
    <property type="entry name" value="Zinc/RING finger domain, C3HC4 (zinc finger)"/>
    <property type="match status" value="1"/>
</dbReference>
<dbReference type="InParanoid" id="H3ATA5"/>
<dbReference type="InterPro" id="IPR043136">
    <property type="entry name" value="B30.2/SPRY_sf"/>
</dbReference>
<name>H3ATA5_LATCH</name>
<dbReference type="PROSITE" id="PS50089">
    <property type="entry name" value="ZF_RING_2"/>
    <property type="match status" value="1"/>
</dbReference>
<reference evidence="12" key="3">
    <citation type="submission" date="2025-09" db="UniProtKB">
        <authorList>
            <consortium name="Ensembl"/>
        </authorList>
    </citation>
    <scope>IDENTIFICATION</scope>
</reference>
<dbReference type="Gene3D" id="2.60.120.920">
    <property type="match status" value="1"/>
</dbReference>
<feature type="domain" description="B30.2/SPRY" evidence="11">
    <location>
        <begin position="353"/>
        <end position="543"/>
    </location>
</feature>
<dbReference type="PROSITE" id="PS50188">
    <property type="entry name" value="B302_SPRY"/>
    <property type="match status" value="1"/>
</dbReference>
<keyword evidence="2" id="KW-0479">Metal-binding</keyword>
<dbReference type="GO" id="GO:0045087">
    <property type="term" value="P:innate immune response"/>
    <property type="evidence" value="ECO:0007669"/>
    <property type="project" value="UniProtKB-KW"/>
</dbReference>
<feature type="compositionally biased region" description="Basic and acidic residues" evidence="8">
    <location>
        <begin position="303"/>
        <end position="316"/>
    </location>
</feature>
<dbReference type="GeneTree" id="ENSGT01030000234583"/>
<evidence type="ECO:0000313" key="12">
    <source>
        <dbReference type="Ensembl" id="ENSLACP00000012876.1"/>
    </source>
</evidence>
<dbReference type="Pfam" id="PF00643">
    <property type="entry name" value="zf-B_box"/>
    <property type="match status" value="1"/>
</dbReference>
<evidence type="ECO:0000256" key="6">
    <source>
        <dbReference type="PROSITE-ProRule" id="PRU00024"/>
    </source>
</evidence>
<dbReference type="Gene3D" id="3.30.160.60">
    <property type="entry name" value="Classic Zinc Finger"/>
    <property type="match status" value="1"/>
</dbReference>
<dbReference type="SMART" id="SM00184">
    <property type="entry name" value="RING"/>
    <property type="match status" value="1"/>
</dbReference>
<keyword evidence="3 6" id="KW-0863">Zinc-finger</keyword>
<accession>H3ATA5</accession>
<dbReference type="SMART" id="SM00449">
    <property type="entry name" value="SPRY"/>
    <property type="match status" value="1"/>
</dbReference>
<evidence type="ECO:0000259" key="11">
    <source>
        <dbReference type="PROSITE" id="PS50188"/>
    </source>
</evidence>
<dbReference type="OMA" id="WEFELSA"/>
<dbReference type="InterPro" id="IPR013083">
    <property type="entry name" value="Znf_RING/FYVE/PHD"/>
</dbReference>
<dbReference type="InterPro" id="IPR058030">
    <property type="entry name" value="TRIM8/14/16/25/29/45/65_CC"/>
</dbReference>
<dbReference type="InterPro" id="IPR001870">
    <property type="entry name" value="B30.2/SPRY"/>
</dbReference>
<dbReference type="InterPro" id="IPR006574">
    <property type="entry name" value="PRY"/>
</dbReference>
<dbReference type="SMART" id="SM00336">
    <property type="entry name" value="BBOX"/>
    <property type="match status" value="1"/>
</dbReference>
<dbReference type="PROSITE" id="PS00518">
    <property type="entry name" value="ZF_RING_1"/>
    <property type="match status" value="1"/>
</dbReference>
<dbReference type="Ensembl" id="ENSLACT00000012970.1">
    <property type="protein sequence ID" value="ENSLACP00000012876.1"/>
    <property type="gene ID" value="ENSLACG00000011336.1"/>
</dbReference>
<organism evidence="12 13">
    <name type="scientific">Latimeria chalumnae</name>
    <name type="common">Coelacanth</name>
    <dbReference type="NCBI Taxonomy" id="7897"/>
    <lineage>
        <taxon>Eukaryota</taxon>
        <taxon>Metazoa</taxon>
        <taxon>Chordata</taxon>
        <taxon>Craniata</taxon>
        <taxon>Vertebrata</taxon>
        <taxon>Euteleostomi</taxon>
        <taxon>Coelacanthiformes</taxon>
        <taxon>Coelacanthidae</taxon>
        <taxon>Latimeria</taxon>
    </lineage>
</organism>
<protein>
    <submittedName>
        <fullName evidence="12">Uncharacterized protein</fullName>
    </submittedName>
</protein>
<dbReference type="InterPro" id="IPR000315">
    <property type="entry name" value="Znf_B-box"/>
</dbReference>
<dbReference type="SUPFAM" id="SSF57850">
    <property type="entry name" value="RING/U-box"/>
    <property type="match status" value="1"/>
</dbReference>
<feature type="coiled-coil region" evidence="7">
    <location>
        <begin position="261"/>
        <end position="288"/>
    </location>
</feature>
<dbReference type="Pfam" id="PF00622">
    <property type="entry name" value="SPRY"/>
    <property type="match status" value="1"/>
</dbReference>
<dbReference type="PRINTS" id="PR01407">
    <property type="entry name" value="BUTYPHLNCDUF"/>
</dbReference>
<dbReference type="InterPro" id="IPR001841">
    <property type="entry name" value="Znf_RING"/>
</dbReference>
<evidence type="ECO:0000256" key="8">
    <source>
        <dbReference type="SAM" id="MobiDB-lite"/>
    </source>
</evidence>
<dbReference type="GO" id="GO:0005737">
    <property type="term" value="C:cytoplasm"/>
    <property type="evidence" value="ECO:0007669"/>
    <property type="project" value="UniProtKB-ARBA"/>
</dbReference>
<dbReference type="GO" id="GO:0008270">
    <property type="term" value="F:zinc ion binding"/>
    <property type="evidence" value="ECO:0007669"/>
    <property type="project" value="UniProtKB-KW"/>
</dbReference>
<dbReference type="InterPro" id="IPR017907">
    <property type="entry name" value="Znf_RING_CS"/>
</dbReference>
<reference evidence="13" key="1">
    <citation type="submission" date="2011-08" db="EMBL/GenBank/DDBJ databases">
        <title>The draft genome of Latimeria chalumnae.</title>
        <authorList>
            <person name="Di Palma F."/>
            <person name="Alfoldi J."/>
            <person name="Johnson J."/>
            <person name="Berlin A."/>
            <person name="Gnerre S."/>
            <person name="Jaffe D."/>
            <person name="MacCallum I."/>
            <person name="Young S."/>
            <person name="Walker B.J."/>
            <person name="Lander E."/>
            <person name="Lindblad-Toh K."/>
        </authorList>
    </citation>
    <scope>NUCLEOTIDE SEQUENCE [LARGE SCALE GENOMIC DNA]</scope>
    <source>
        <strain evidence="13">Wild caught</strain>
    </source>
</reference>
<dbReference type="PROSITE" id="PS50119">
    <property type="entry name" value="ZF_BBOX"/>
    <property type="match status" value="1"/>
</dbReference>
<dbReference type="SUPFAM" id="SSF49899">
    <property type="entry name" value="Concanavalin A-like lectins/glucanases"/>
    <property type="match status" value="1"/>
</dbReference>
<keyword evidence="5" id="KW-0391">Immunity</keyword>
<feature type="domain" description="RING-type" evidence="9">
    <location>
        <begin position="17"/>
        <end position="60"/>
    </location>
</feature>
<evidence type="ECO:0000256" key="2">
    <source>
        <dbReference type="ARBA" id="ARBA00022723"/>
    </source>
</evidence>
<dbReference type="Pfam" id="PF25600">
    <property type="entry name" value="TRIM_CC"/>
    <property type="match status" value="1"/>
</dbReference>
<dbReference type="eggNOG" id="KOG2177">
    <property type="taxonomic scope" value="Eukaryota"/>
</dbReference>
<evidence type="ECO:0000313" key="13">
    <source>
        <dbReference type="Proteomes" id="UP000008672"/>
    </source>
</evidence>
<dbReference type="AlphaFoldDB" id="H3ATA5"/>
<evidence type="ECO:0000259" key="10">
    <source>
        <dbReference type="PROSITE" id="PS50119"/>
    </source>
</evidence>
<dbReference type="InterPro" id="IPR027370">
    <property type="entry name" value="Znf-RING_euk"/>
</dbReference>
<evidence type="ECO:0000256" key="4">
    <source>
        <dbReference type="ARBA" id="ARBA00022833"/>
    </source>
</evidence>
<gene>
    <name evidence="12" type="primary">LOC102359628</name>
</gene>
<dbReference type="HOGENOM" id="CLU_013137_0_2_1"/>
<dbReference type="Pfam" id="PF13765">
    <property type="entry name" value="PRY"/>
    <property type="match status" value="1"/>
</dbReference>
<keyword evidence="4" id="KW-0862">Zinc</keyword>
<keyword evidence="1" id="KW-0399">Innate immunity</keyword>
<feature type="region of interest" description="Disordered" evidence="8">
    <location>
        <begin position="303"/>
        <end position="332"/>
    </location>
</feature>
<keyword evidence="7" id="KW-0175">Coiled coil</keyword>
<feature type="compositionally biased region" description="Acidic residues" evidence="8">
    <location>
        <begin position="321"/>
        <end position="331"/>
    </location>
</feature>
<keyword evidence="13" id="KW-1185">Reference proteome</keyword>
<dbReference type="Gene3D" id="4.10.830.40">
    <property type="match status" value="1"/>
</dbReference>
<reference evidence="12" key="2">
    <citation type="submission" date="2025-08" db="UniProtKB">
        <authorList>
            <consortium name="Ensembl"/>
        </authorList>
    </citation>
    <scope>IDENTIFICATION</scope>
</reference>
<proteinExistence type="predicted"/>
<dbReference type="PANTHER" id="PTHR25465:SF41">
    <property type="entry name" value="E3 UBIQUITIN-PROTEIN LIGASE RNF135"/>
    <property type="match status" value="1"/>
</dbReference>